<reference evidence="21" key="3">
    <citation type="submission" date="2025-09" db="UniProtKB">
        <authorList>
            <consortium name="Ensembl"/>
        </authorList>
    </citation>
    <scope>IDENTIFICATION</scope>
    <source>
        <strain evidence="21">Thorbecke</strain>
    </source>
</reference>
<dbReference type="InterPro" id="IPR050630">
    <property type="entry name" value="WD_repeat_EMAP"/>
</dbReference>
<sequence length="994" mass="110653">MDGFAGSLDDSISAASTSDVQDRLSALELRVQQQEDEITLLKAALADVLRRLAISEDHVASVKKSVPSKGQPGLREAISMSCITNGSGANRKPGHSSSVSIARKETLSSAAKSIKRPPTAEKSHNSWENSDDNRNKLLRTPSTSKLISKVTKNTDKHKDVIINQAKMSTREKNSQEGEYIKMFMRGRPITMFIPSDIDNYDDIRTELPPEKLKLEWAYGYRGKDCRANVYLLPTGEIVYFIASVVVLFNYEERTQRHYLGHTDCVKCLAIHPDKIRIATGQIAGVDKDGRPLQPHVRVWDSVSLSTLQIIGLGTFERGVGCLDFSKADSGVHLCVIDDSNEHMLTVWDWQKKSKGAEIKTTNEVVLAVEFHPTDANTIITCGKSHIFFWTWSGNSLTRKQGIFGKYEKPKFVQCLAFLGNGDVLTGDSGGVLLIWSKTTVEPTPGKGPKGVYQISKQIKAHDGSVFTLCQMRNGMILTGGGKDRKIILWDHDLNPEREIEVPDQYGTIRAVAEGKADQFLVGTSRNFILRGTFNDGFQIEVQGHTDELWGLATHPFKDLLLTCAQDRQVCMWNSVEHKLEWTRLVDEPGHCADFHPSGTVVAIGTHSGRWFVLDAETRDLVSIHTDGNEQLSVMRYSVDGTFLAVGSHDNFIYLYVVSENGRKYSRYGKCTGHSSYITHLDWSPDNKNIMSNSGDYEILYWDIPGGCKLIRNRSDCKDIDWTTYTCVLGFQVFGVWPEGSDGTDINALVRSHNRKVIAVADDFCKVHLFQYPCSKAKAPSHKYSAHSSHVTNVSFTHNDSHLISTGGKDMSIIQWKLVEKLPLPQNETAVDTALTKVPPSSTESTIQPHSPLLPAPQPLPMTAEEESRISSNSPTPLENSLEQTVQPSEEPSEEQSEGGSEELGEPLDEEPATEVWDMFASAIETSKSSRQQPSPTPALPLHSRLLLALLSPCLRLREDTQSHNIDFPNDHFFKRTYSREKSKCPLRIHKGSSV</sequence>
<evidence type="ECO:0000256" key="16">
    <source>
        <dbReference type="PROSITE-ProRule" id="PRU00221"/>
    </source>
</evidence>
<feature type="compositionally biased region" description="Polar residues" evidence="18">
    <location>
        <begin position="838"/>
        <end position="848"/>
    </location>
</feature>
<dbReference type="Gene3D" id="2.130.10.10">
    <property type="entry name" value="YVTN repeat-like/Quinoprotein amine dehydrogenase"/>
    <property type="match status" value="2"/>
</dbReference>
<evidence type="ECO:0000259" key="19">
    <source>
        <dbReference type="Pfam" id="PF23409"/>
    </source>
</evidence>
<evidence type="ECO:0000259" key="20">
    <source>
        <dbReference type="Pfam" id="PF23414"/>
    </source>
</evidence>
<name>A0A5F9CT79_RABIT</name>
<evidence type="ECO:0000256" key="17">
    <source>
        <dbReference type="SAM" id="Coils"/>
    </source>
</evidence>
<dbReference type="InterPro" id="IPR036322">
    <property type="entry name" value="WD40_repeat_dom_sf"/>
</dbReference>
<comment type="subcellular location">
    <subcellularLocation>
        <location evidence="3">Cytoplasm</location>
        <location evidence="3">Cytoskeleton</location>
        <location evidence="3">Microtubule organizing center</location>
    </subcellularLocation>
    <subcellularLocation>
        <location evidence="1">Cytoplasm</location>
        <location evidence="1">Cytoskeleton</location>
        <location evidence="1">Spindle</location>
    </subcellularLocation>
    <subcellularLocation>
        <location evidence="2">Midbody</location>
    </subcellularLocation>
</comment>
<dbReference type="EMBL" id="AAGW02006107">
    <property type="status" value="NOT_ANNOTATED_CDS"/>
    <property type="molecule type" value="Genomic_DNA"/>
</dbReference>
<keyword evidence="7" id="KW-0132">Cell division</keyword>
<evidence type="ECO:0000313" key="22">
    <source>
        <dbReference type="Proteomes" id="UP000001811"/>
    </source>
</evidence>
<feature type="domain" description="EML-like second beta-propeller" evidence="20">
    <location>
        <begin position="548"/>
        <end position="817"/>
    </location>
</feature>
<dbReference type="FunFam" id="2.130.10.10:FF:003552">
    <property type="entry name" value="Uncharacterized protein"/>
    <property type="match status" value="1"/>
</dbReference>
<dbReference type="GeneTree" id="ENSGT00940000158434"/>
<dbReference type="EMBL" id="AAGW02006101">
    <property type="status" value="NOT_ANNOTATED_CDS"/>
    <property type="molecule type" value="Genomic_DNA"/>
</dbReference>
<dbReference type="InterPro" id="IPR011047">
    <property type="entry name" value="Quinoprotein_ADH-like_sf"/>
</dbReference>
<dbReference type="InterPro" id="IPR055442">
    <property type="entry name" value="Beta-prop_EML-like_2nd"/>
</dbReference>
<feature type="compositionally biased region" description="Polar residues" evidence="18">
    <location>
        <begin position="869"/>
        <end position="885"/>
    </location>
</feature>
<dbReference type="SUPFAM" id="SSF50998">
    <property type="entry name" value="Quinoprotein alcohol dehydrogenase-like"/>
    <property type="match status" value="1"/>
</dbReference>
<keyword evidence="6 16" id="KW-0853">WD repeat</keyword>
<evidence type="ECO:0000256" key="13">
    <source>
        <dbReference type="ARBA" id="ARBA00023306"/>
    </source>
</evidence>
<gene>
    <name evidence="21" type="primary">EML4</name>
</gene>
<evidence type="ECO:0000256" key="8">
    <source>
        <dbReference type="ARBA" id="ARBA00022701"/>
    </source>
</evidence>
<dbReference type="GO" id="GO:0030496">
    <property type="term" value="C:midbody"/>
    <property type="evidence" value="ECO:0007669"/>
    <property type="project" value="UniProtKB-SubCell"/>
</dbReference>
<dbReference type="AlphaFoldDB" id="A0A5F9CT79"/>
<dbReference type="GO" id="GO:0005874">
    <property type="term" value="C:microtubule"/>
    <property type="evidence" value="ECO:0007669"/>
    <property type="project" value="UniProtKB-KW"/>
</dbReference>
<dbReference type="Pfam" id="PF03451">
    <property type="entry name" value="HELP"/>
    <property type="match status" value="1"/>
</dbReference>
<evidence type="ECO:0000256" key="9">
    <source>
        <dbReference type="ARBA" id="ARBA00022737"/>
    </source>
</evidence>
<evidence type="ECO:0000256" key="10">
    <source>
        <dbReference type="ARBA" id="ARBA00022776"/>
    </source>
</evidence>
<dbReference type="Ensembl" id="ENSOCUT00000055093.1">
    <property type="protein sequence ID" value="ENSOCUP00000036934.1"/>
    <property type="gene ID" value="ENSOCUG00000015526.4"/>
</dbReference>
<dbReference type="PANTHER" id="PTHR13720:SF11">
    <property type="entry name" value="ECHINODERM MICROTUBULE-ASSOCIATED PROTEIN-LIKE 4"/>
    <property type="match status" value="1"/>
</dbReference>
<dbReference type="SMART" id="SM00320">
    <property type="entry name" value="WD40"/>
    <property type="match status" value="9"/>
</dbReference>
<feature type="region of interest" description="Disordered" evidence="18">
    <location>
        <begin position="835"/>
        <end position="909"/>
    </location>
</feature>
<dbReference type="GO" id="GO:0005815">
    <property type="term" value="C:microtubule organizing center"/>
    <property type="evidence" value="ECO:0007669"/>
    <property type="project" value="UniProtKB-SubCell"/>
</dbReference>
<evidence type="ECO:0000313" key="21">
    <source>
        <dbReference type="Ensembl" id="ENSOCUP00000036934.1"/>
    </source>
</evidence>
<keyword evidence="13" id="KW-0131">Cell cycle</keyword>
<feature type="domain" description="EML-like first beta-propeller" evidence="19">
    <location>
        <begin position="254"/>
        <end position="531"/>
    </location>
</feature>
<evidence type="ECO:0000256" key="6">
    <source>
        <dbReference type="ARBA" id="ARBA00022574"/>
    </source>
</evidence>
<evidence type="ECO:0000256" key="7">
    <source>
        <dbReference type="ARBA" id="ARBA00022618"/>
    </source>
</evidence>
<dbReference type="Bgee" id="ENSOCUG00000015526">
    <property type="expression patterns" value="Expressed in embryo and 15 other cell types or tissues"/>
</dbReference>
<evidence type="ECO:0000256" key="4">
    <source>
        <dbReference type="ARBA" id="ARBA00006489"/>
    </source>
</evidence>
<feature type="repeat" description="WD" evidence="16">
    <location>
        <begin position="783"/>
        <end position="817"/>
    </location>
</feature>
<dbReference type="PANTHER" id="PTHR13720">
    <property type="entry name" value="WD-40 REPEAT PROTEIN"/>
    <property type="match status" value="1"/>
</dbReference>
<dbReference type="InterPro" id="IPR055439">
    <property type="entry name" value="Beta-prop_EML_1st"/>
</dbReference>
<keyword evidence="22" id="KW-1185">Reference proteome</keyword>
<evidence type="ECO:0000256" key="12">
    <source>
        <dbReference type="ARBA" id="ARBA00023212"/>
    </source>
</evidence>
<feature type="compositionally biased region" description="Basic and acidic residues" evidence="18">
    <location>
        <begin position="118"/>
        <end position="135"/>
    </location>
</feature>
<evidence type="ECO:0000256" key="14">
    <source>
        <dbReference type="ARBA" id="ARBA00066072"/>
    </source>
</evidence>
<dbReference type="GO" id="GO:0072686">
    <property type="term" value="C:mitotic spindle"/>
    <property type="evidence" value="ECO:0007669"/>
    <property type="project" value="UniProtKB-ARBA"/>
</dbReference>
<dbReference type="PROSITE" id="PS50294">
    <property type="entry name" value="WD_REPEATS_REGION"/>
    <property type="match status" value="1"/>
</dbReference>
<feature type="region of interest" description="Disordered" evidence="18">
    <location>
        <begin position="106"/>
        <end position="145"/>
    </location>
</feature>
<evidence type="ECO:0000256" key="15">
    <source>
        <dbReference type="ARBA" id="ARBA00072344"/>
    </source>
</evidence>
<dbReference type="SUPFAM" id="SSF50978">
    <property type="entry name" value="WD40 repeat-like"/>
    <property type="match status" value="1"/>
</dbReference>
<proteinExistence type="inferred from homology"/>
<evidence type="ECO:0000256" key="18">
    <source>
        <dbReference type="SAM" id="MobiDB-lite"/>
    </source>
</evidence>
<evidence type="ECO:0000256" key="5">
    <source>
        <dbReference type="ARBA" id="ARBA00022490"/>
    </source>
</evidence>
<dbReference type="PROSITE" id="PS50082">
    <property type="entry name" value="WD_REPEATS_2"/>
    <property type="match status" value="4"/>
</dbReference>
<evidence type="ECO:0000256" key="3">
    <source>
        <dbReference type="ARBA" id="ARBA00004267"/>
    </source>
</evidence>
<dbReference type="EMBL" id="AAGW02006100">
    <property type="status" value="NOT_ANNOTATED_CDS"/>
    <property type="molecule type" value="Genomic_DNA"/>
</dbReference>
<evidence type="ECO:0000256" key="2">
    <source>
        <dbReference type="ARBA" id="ARBA00004214"/>
    </source>
</evidence>
<evidence type="ECO:0000256" key="11">
    <source>
        <dbReference type="ARBA" id="ARBA00023054"/>
    </source>
</evidence>
<comment type="subunit">
    <text evidence="14">Homotrimer; self-association is mediated by the N-terminal coiled coil. Interacts (via WD repeats) with NUDC. Interacts with alpha- and beta-tubulin during mitosis.</text>
</comment>
<dbReference type="EMBL" id="AAGW02006103">
    <property type="status" value="NOT_ANNOTATED_CDS"/>
    <property type="molecule type" value="Genomic_DNA"/>
</dbReference>
<keyword evidence="12" id="KW-0206">Cytoskeleton</keyword>
<organism evidence="21 22">
    <name type="scientific">Oryctolagus cuniculus</name>
    <name type="common">Rabbit</name>
    <dbReference type="NCBI Taxonomy" id="9986"/>
    <lineage>
        <taxon>Eukaryota</taxon>
        <taxon>Metazoa</taxon>
        <taxon>Chordata</taxon>
        <taxon>Craniata</taxon>
        <taxon>Vertebrata</taxon>
        <taxon>Euteleostomi</taxon>
        <taxon>Mammalia</taxon>
        <taxon>Eutheria</taxon>
        <taxon>Euarchontoglires</taxon>
        <taxon>Glires</taxon>
        <taxon>Lagomorpha</taxon>
        <taxon>Leporidae</taxon>
        <taxon>Oryctolagus</taxon>
    </lineage>
</organism>
<protein>
    <recommendedName>
        <fullName evidence="15">Echinoderm microtubule-associated protein-like 4</fullName>
    </recommendedName>
</protein>
<dbReference type="EMBL" id="AAGW02006102">
    <property type="status" value="NOT_ANNOTATED_CDS"/>
    <property type="molecule type" value="Genomic_DNA"/>
</dbReference>
<feature type="repeat" description="WD" evidence="16">
    <location>
        <begin position="670"/>
        <end position="703"/>
    </location>
</feature>
<dbReference type="Pfam" id="PF23409">
    <property type="entry name" value="Beta-prop_EML"/>
    <property type="match status" value="1"/>
</dbReference>
<accession>A0A5F9CT79</accession>
<dbReference type="Pfam" id="PF23414">
    <property type="entry name" value="Beta-prop_EML_2"/>
    <property type="match status" value="1"/>
</dbReference>
<comment type="similarity">
    <text evidence="4">Belongs to the WD repeat EMAP family.</text>
</comment>
<evidence type="ECO:0000256" key="1">
    <source>
        <dbReference type="ARBA" id="ARBA00004186"/>
    </source>
</evidence>
<dbReference type="EMBL" id="AAGW02006106">
    <property type="status" value="NOT_ANNOTATED_CDS"/>
    <property type="molecule type" value="Genomic_DNA"/>
</dbReference>
<feature type="repeat" description="WD" evidence="16">
    <location>
        <begin position="541"/>
        <end position="573"/>
    </location>
</feature>
<keyword evidence="5" id="KW-0963">Cytoplasm</keyword>
<dbReference type="InterPro" id="IPR015943">
    <property type="entry name" value="WD40/YVTN_repeat-like_dom_sf"/>
</dbReference>
<reference evidence="21" key="2">
    <citation type="submission" date="2025-08" db="UniProtKB">
        <authorList>
            <consortium name="Ensembl"/>
        </authorList>
    </citation>
    <scope>IDENTIFICATION</scope>
    <source>
        <strain evidence="21">Thorbecke</strain>
    </source>
</reference>
<dbReference type="EMBL" id="AAGW02006104">
    <property type="status" value="NOT_ANNOTATED_CDS"/>
    <property type="molecule type" value="Genomic_DNA"/>
</dbReference>
<keyword evidence="11 17" id="KW-0175">Coiled coil</keyword>
<dbReference type="GO" id="GO:0051301">
    <property type="term" value="P:cell division"/>
    <property type="evidence" value="ECO:0007669"/>
    <property type="project" value="UniProtKB-KW"/>
</dbReference>
<feature type="coiled-coil region" evidence="17">
    <location>
        <begin position="17"/>
        <end position="51"/>
    </location>
</feature>
<feature type="compositionally biased region" description="Acidic residues" evidence="18">
    <location>
        <begin position="890"/>
        <end position="909"/>
    </location>
</feature>
<dbReference type="GO" id="GO:0000226">
    <property type="term" value="P:microtubule cytoskeleton organization"/>
    <property type="evidence" value="ECO:0007669"/>
    <property type="project" value="TreeGrafter"/>
</dbReference>
<feature type="repeat" description="WD" evidence="16">
    <location>
        <begin position="458"/>
        <end position="490"/>
    </location>
</feature>
<keyword evidence="8" id="KW-0493">Microtubule</keyword>
<dbReference type="CDD" id="cd21950">
    <property type="entry name" value="TD_EMAP4"/>
    <property type="match status" value="1"/>
</dbReference>
<dbReference type="InterPro" id="IPR001680">
    <property type="entry name" value="WD40_rpt"/>
</dbReference>
<dbReference type="GO" id="GO:0008017">
    <property type="term" value="F:microtubule binding"/>
    <property type="evidence" value="ECO:0007669"/>
    <property type="project" value="TreeGrafter"/>
</dbReference>
<dbReference type="FunFam" id="2.130.10.10:FF:000019">
    <property type="entry name" value="echinoderm microtubule-associated protein-like 4 isoform X2"/>
    <property type="match status" value="1"/>
</dbReference>
<keyword evidence="10" id="KW-0498">Mitosis</keyword>
<dbReference type="Proteomes" id="UP000001811">
    <property type="component" value="Chromosome 2"/>
</dbReference>
<keyword evidence="9" id="KW-0677">Repeat</keyword>
<dbReference type="InterPro" id="IPR005108">
    <property type="entry name" value="HELP"/>
</dbReference>
<dbReference type="EMBL" id="AAGW02006105">
    <property type="status" value="NOT_ANNOTATED_CDS"/>
    <property type="molecule type" value="Genomic_DNA"/>
</dbReference>
<reference evidence="21 22" key="1">
    <citation type="journal article" date="2011" name="Nature">
        <title>A high-resolution map of human evolutionary constraint using 29 mammals.</title>
        <authorList>
            <person name="Lindblad-Toh K."/>
            <person name="Garber M."/>
            <person name="Zuk O."/>
            <person name="Lin M.F."/>
            <person name="Parker B.J."/>
            <person name="Washietl S."/>
            <person name="Kheradpour P."/>
            <person name="Ernst J."/>
            <person name="Jordan G."/>
            <person name="Mauceli E."/>
            <person name="Ward L.D."/>
            <person name="Lowe C.B."/>
            <person name="Holloway A.K."/>
            <person name="Clamp M."/>
            <person name="Gnerre S."/>
            <person name="Alfoldi J."/>
            <person name="Beal K."/>
            <person name="Chang J."/>
            <person name="Clawson H."/>
            <person name="Cuff J."/>
            <person name="Di Palma F."/>
            <person name="Fitzgerald S."/>
            <person name="Flicek P."/>
            <person name="Guttman M."/>
            <person name="Hubisz M.J."/>
            <person name="Jaffe D.B."/>
            <person name="Jungreis I."/>
            <person name="Kent W.J."/>
            <person name="Kostka D."/>
            <person name="Lara M."/>
            <person name="Martins A.L."/>
            <person name="Massingham T."/>
            <person name="Moltke I."/>
            <person name="Raney B.J."/>
            <person name="Rasmussen M.D."/>
            <person name="Robinson J."/>
            <person name="Stark A."/>
            <person name="Vilella A.J."/>
            <person name="Wen J."/>
            <person name="Xie X."/>
            <person name="Zody M.C."/>
            <person name="Baldwin J."/>
            <person name="Bloom T."/>
            <person name="Chin C.W."/>
            <person name="Heiman D."/>
            <person name="Nicol R."/>
            <person name="Nusbaum C."/>
            <person name="Young S."/>
            <person name="Wilkinson J."/>
            <person name="Worley K.C."/>
            <person name="Kovar C.L."/>
            <person name="Muzny D.M."/>
            <person name="Gibbs R.A."/>
            <person name="Cree A."/>
            <person name="Dihn H.H."/>
            <person name="Fowler G."/>
            <person name="Jhangiani S."/>
            <person name="Joshi V."/>
            <person name="Lee S."/>
            <person name="Lewis L.R."/>
            <person name="Nazareth L.V."/>
            <person name="Okwuonu G."/>
            <person name="Santibanez J."/>
            <person name="Warren W.C."/>
            <person name="Mardis E.R."/>
            <person name="Weinstock G.M."/>
            <person name="Wilson R.K."/>
            <person name="Delehaunty K."/>
            <person name="Dooling D."/>
            <person name="Fronik C."/>
            <person name="Fulton L."/>
            <person name="Fulton B."/>
            <person name="Graves T."/>
            <person name="Minx P."/>
            <person name="Sodergren E."/>
            <person name="Birney E."/>
            <person name="Margulies E.H."/>
            <person name="Herrero J."/>
            <person name="Green E.D."/>
            <person name="Haussler D."/>
            <person name="Siepel A."/>
            <person name="Goldman N."/>
            <person name="Pollard K.S."/>
            <person name="Pedersen J.S."/>
            <person name="Lander E.S."/>
            <person name="Kellis M."/>
        </authorList>
    </citation>
    <scope>NUCLEOTIDE SEQUENCE [LARGE SCALE GENOMIC DNA]</scope>
    <source>
        <strain evidence="21 22">Thorbecke inbred</strain>
    </source>
</reference>